<name>A0A1Q9DX38_SYMMI</name>
<keyword evidence="2" id="KW-1185">Reference proteome</keyword>
<dbReference type="OrthoDB" id="425536at2759"/>
<evidence type="ECO:0000313" key="2">
    <source>
        <dbReference type="Proteomes" id="UP000186817"/>
    </source>
</evidence>
<dbReference type="AlphaFoldDB" id="A0A1Q9DX38"/>
<sequence length="550" mass="61418">MQAEARGRNKLQVREACNFEGFATRRIQSALRLAAYDERRWPALDAAVEAGETATDRLKGAQLTRAKKLASLTRKLLSHWQTGMVDRLQEVVDSQDLEQLKTLRPWAERAQLADHPEGAELVQRMDKLSSATAALQSALDVGTGPAFREALWKSEEAVLDPARCEMLQRVEAAYGPIRSRNLGRWAVLAARTNGAKECLQEALVVAQRSGISTETVSRSLETAVSARDMLSQIAQLTVASREDDVSKLESAIQSTKQDAKTGRRRSIEKLLAEVRMEALERLFDSKQKAKVLDEIKATAAKRATQVLQELPKKIQDAGKLRMSGDVKEATRLYKKALLEKEIRSAMVLSDGHALQTAISKAGSSAHVDSLDPKLLESARAALREMTLLEQARECVKSNDTWAELDAAFTKLIQENFPEGLRSQSTLGRAQAQIKTMREKLVELEELIKQPISFENSSSLLQESGMRQLRLVLDILRPHPYFAVVIEYSSSHMAGERMKTVQDLLRKSCRNQLTPKQTAEKNRQVKLLCDVEKCNPEIKAALLKMLQKCII</sequence>
<proteinExistence type="predicted"/>
<dbReference type="Proteomes" id="UP000186817">
    <property type="component" value="Unassembled WGS sequence"/>
</dbReference>
<comment type="caution">
    <text evidence="1">The sequence shown here is derived from an EMBL/GenBank/DDBJ whole genome shotgun (WGS) entry which is preliminary data.</text>
</comment>
<dbReference type="EMBL" id="LSRX01000351">
    <property type="protein sequence ID" value="OLP99743.1"/>
    <property type="molecule type" value="Genomic_DNA"/>
</dbReference>
<protein>
    <submittedName>
        <fullName evidence="1">Uncharacterized protein</fullName>
    </submittedName>
</protein>
<evidence type="ECO:0000313" key="1">
    <source>
        <dbReference type="EMBL" id="OLP99743.1"/>
    </source>
</evidence>
<reference evidence="1 2" key="1">
    <citation type="submission" date="2016-02" db="EMBL/GenBank/DDBJ databases">
        <title>Genome analysis of coral dinoflagellate symbionts highlights evolutionary adaptations to a symbiotic lifestyle.</title>
        <authorList>
            <person name="Aranda M."/>
            <person name="Li Y."/>
            <person name="Liew Y.J."/>
            <person name="Baumgarten S."/>
            <person name="Simakov O."/>
            <person name="Wilson M."/>
            <person name="Piel J."/>
            <person name="Ashoor H."/>
            <person name="Bougouffa S."/>
            <person name="Bajic V.B."/>
            <person name="Ryu T."/>
            <person name="Ravasi T."/>
            <person name="Bayer T."/>
            <person name="Micklem G."/>
            <person name="Kim H."/>
            <person name="Bhak J."/>
            <person name="Lajeunesse T.C."/>
            <person name="Voolstra C.R."/>
        </authorList>
    </citation>
    <scope>NUCLEOTIDE SEQUENCE [LARGE SCALE GENOMIC DNA]</scope>
    <source>
        <strain evidence="1 2">CCMP2467</strain>
    </source>
</reference>
<gene>
    <name evidence="1" type="ORF">AK812_SmicGene17648</name>
</gene>
<accession>A0A1Q9DX38</accession>
<organism evidence="1 2">
    <name type="scientific">Symbiodinium microadriaticum</name>
    <name type="common">Dinoflagellate</name>
    <name type="synonym">Zooxanthella microadriatica</name>
    <dbReference type="NCBI Taxonomy" id="2951"/>
    <lineage>
        <taxon>Eukaryota</taxon>
        <taxon>Sar</taxon>
        <taxon>Alveolata</taxon>
        <taxon>Dinophyceae</taxon>
        <taxon>Suessiales</taxon>
        <taxon>Symbiodiniaceae</taxon>
        <taxon>Symbiodinium</taxon>
    </lineage>
</organism>